<organism evidence="2 3">
    <name type="scientific">Amycolatopsis pigmentata</name>
    <dbReference type="NCBI Taxonomy" id="450801"/>
    <lineage>
        <taxon>Bacteria</taxon>
        <taxon>Bacillati</taxon>
        <taxon>Actinomycetota</taxon>
        <taxon>Actinomycetes</taxon>
        <taxon>Pseudonocardiales</taxon>
        <taxon>Pseudonocardiaceae</taxon>
        <taxon>Amycolatopsis</taxon>
    </lineage>
</organism>
<evidence type="ECO:0000259" key="1">
    <source>
        <dbReference type="SMART" id="SM01043"/>
    </source>
</evidence>
<dbReference type="EMBL" id="JBHUKR010000020">
    <property type="protein sequence ID" value="MFD2420813.1"/>
    <property type="molecule type" value="Genomic_DNA"/>
</dbReference>
<reference evidence="3" key="1">
    <citation type="journal article" date="2019" name="Int. J. Syst. Evol. Microbiol.">
        <title>The Global Catalogue of Microorganisms (GCM) 10K type strain sequencing project: providing services to taxonomists for standard genome sequencing and annotation.</title>
        <authorList>
            <consortium name="The Broad Institute Genomics Platform"/>
            <consortium name="The Broad Institute Genome Sequencing Center for Infectious Disease"/>
            <person name="Wu L."/>
            <person name="Ma J."/>
        </authorList>
    </citation>
    <scope>NUCLEOTIDE SEQUENCE [LARGE SCALE GENOMIC DNA]</scope>
    <source>
        <strain evidence="3">CGMCC 4.7645</strain>
    </source>
</reference>
<accession>A0ABW5G0J7</accession>
<name>A0ABW5G0J7_9PSEU</name>
<dbReference type="SUPFAM" id="SSF48452">
    <property type="entry name" value="TPR-like"/>
    <property type="match status" value="3"/>
</dbReference>
<dbReference type="InterPro" id="IPR051677">
    <property type="entry name" value="AfsR-DnrI-RedD_regulator"/>
</dbReference>
<dbReference type="InterPro" id="IPR016032">
    <property type="entry name" value="Sig_transdc_resp-reg_C-effctor"/>
</dbReference>
<dbReference type="Proteomes" id="UP001597417">
    <property type="component" value="Unassembled WGS sequence"/>
</dbReference>
<keyword evidence="2" id="KW-0067">ATP-binding</keyword>
<dbReference type="InterPro" id="IPR027417">
    <property type="entry name" value="P-loop_NTPase"/>
</dbReference>
<dbReference type="RefSeq" id="WP_378269053.1">
    <property type="nucleotide sequence ID" value="NZ_JBHUKR010000020.1"/>
</dbReference>
<dbReference type="Gene3D" id="1.25.40.10">
    <property type="entry name" value="Tetratricopeptide repeat domain"/>
    <property type="match status" value="2"/>
</dbReference>
<dbReference type="Pfam" id="PF13191">
    <property type="entry name" value="AAA_16"/>
    <property type="match status" value="1"/>
</dbReference>
<dbReference type="SUPFAM" id="SSF46894">
    <property type="entry name" value="C-terminal effector domain of the bipartite response regulators"/>
    <property type="match status" value="1"/>
</dbReference>
<dbReference type="InterPro" id="IPR041664">
    <property type="entry name" value="AAA_16"/>
</dbReference>
<dbReference type="PANTHER" id="PTHR35807">
    <property type="entry name" value="TRANSCRIPTIONAL REGULATOR REDD-RELATED"/>
    <property type="match status" value="1"/>
</dbReference>
<dbReference type="InterPro" id="IPR036388">
    <property type="entry name" value="WH-like_DNA-bd_sf"/>
</dbReference>
<evidence type="ECO:0000313" key="3">
    <source>
        <dbReference type="Proteomes" id="UP001597417"/>
    </source>
</evidence>
<dbReference type="Pfam" id="PF03704">
    <property type="entry name" value="BTAD"/>
    <property type="match status" value="1"/>
</dbReference>
<dbReference type="GO" id="GO:0005524">
    <property type="term" value="F:ATP binding"/>
    <property type="evidence" value="ECO:0007669"/>
    <property type="project" value="UniProtKB-KW"/>
</dbReference>
<sequence>MLHVSLLGEQAITDSTTGTVRPWSPRMAALVAFLVTHAGMPQSRQRIAELFWPDSTPAQALTNLRRELHHLRNALADDPALVVTAKDLCWRDGGTSRVDVRIFEAEHSAALASASAGEVGSLAAHATAAIAEYRGELLPGVYEDWLSEARSDLERRCIELCDLVCQAHSAGNDLHGAMEAARRRIRLRPLEEVGYRTLMALQAEQGDGASAVSTYHHCASTLERELGIVPDQATRDALQSVLSRMRPEDSPVTVKRERPAARSGFAVAELVGRARELGLLGELWRTAAGGSPSVVLVRGSPGVGKSLLLTESARRALRQGAVVAGSRCFGTPGRLALAPVADWLRAPATQAVVAALDPVWRAEVGRLVPPGDGTGEGREARPGLRTLADSWQRHRFFEGLARALLGTRRPLLLLLDDMQWCDQETLAFLTFCLGFMPDAPLMVAGAAREENLGEQPALLDWSARMHTAGVFTELRLDPLAAGDTARLAEAIAGRPLPAEERDLVHATTGGFPLYVVEAMRTRADSGGAPLPAGGLTAVLRGRLEQVSGHAREVAGLAAAVGQNFTLDLLTEASDLDAGTVVRAVDELWQRRIIHELPDGYDFSHDLLRETAYAQVSPPRRWLMHRRLAEGLERAQAGDTDRVSARLAEQYARGGRPDRAVTYYRRAAEIASNRFAHGEAIRLHDEALSIVRARADDGEELEILEAQAAPLNAGQGFSSPELQRVLERSVDLAERLHRTESLLTALVGLWATRFVQGNSTDAYEVASRALALAKDGSELSASAHFAFAGSALSLGRQAEALRHFARAVTRTGQAHSLTIGTRPDVHGTAWAAHAHWLLGQDDEAEASCRHAMDLARSTGHPYNLALALGYAGITYHMSEDLSAMTEAVSELRTLCERYGFAYYREWGLILDGWCRGDEHGIELARRGIDNLKADGAFARMPYWLSLLADLEARNDHPQAARATLDAALAAAHAHEDLWWLPEVMRLRAAYDGREAATGRLRSAARLAEAHGSIALLRRCERDLAVPDGVRRR</sequence>
<keyword evidence="3" id="KW-1185">Reference proteome</keyword>
<evidence type="ECO:0000313" key="2">
    <source>
        <dbReference type="EMBL" id="MFD2420813.1"/>
    </source>
</evidence>
<dbReference type="SMART" id="SM01043">
    <property type="entry name" value="BTAD"/>
    <property type="match status" value="1"/>
</dbReference>
<dbReference type="SUPFAM" id="SSF52540">
    <property type="entry name" value="P-loop containing nucleoside triphosphate hydrolases"/>
    <property type="match status" value="1"/>
</dbReference>
<protein>
    <submittedName>
        <fullName evidence="2">ATP-binding protein</fullName>
    </submittedName>
</protein>
<dbReference type="Gene3D" id="1.10.10.10">
    <property type="entry name" value="Winged helix-like DNA-binding domain superfamily/Winged helix DNA-binding domain"/>
    <property type="match status" value="1"/>
</dbReference>
<keyword evidence="2" id="KW-0547">Nucleotide-binding</keyword>
<proteinExistence type="predicted"/>
<dbReference type="InterPro" id="IPR011990">
    <property type="entry name" value="TPR-like_helical_dom_sf"/>
</dbReference>
<gene>
    <name evidence="2" type="ORF">ACFSXZ_31235</name>
</gene>
<comment type="caution">
    <text evidence="2">The sequence shown here is derived from an EMBL/GenBank/DDBJ whole genome shotgun (WGS) entry which is preliminary data.</text>
</comment>
<feature type="domain" description="Bacterial transcriptional activator" evidence="1">
    <location>
        <begin position="98"/>
        <end position="242"/>
    </location>
</feature>
<dbReference type="InterPro" id="IPR005158">
    <property type="entry name" value="BTAD"/>
</dbReference>